<evidence type="ECO:0000313" key="1">
    <source>
        <dbReference type="EMBL" id="APW60081.1"/>
    </source>
</evidence>
<sequence>MKPPRMQFTIRRLMLAVSVVALILAPARFARHAVPHFLRCRVLCLQADDLSRMCRSLAALYRDCGLPHPPSPFIYYCDDPNMDHLYPASAEKEGDRIADARWLAAVARARDRIAEEHRRAAEDHERIAEIFAARARRCWRSAFRPWEAMPVWTEAERIADEVSTRYRTISKF</sequence>
<name>A0A1U7CMD4_9BACT</name>
<dbReference type="AlphaFoldDB" id="A0A1U7CMD4"/>
<protein>
    <submittedName>
        <fullName evidence="1">Uncharacterized protein</fullName>
    </submittedName>
</protein>
<dbReference type="KEGG" id="pbor:BSF38_01544"/>
<keyword evidence="2" id="KW-1185">Reference proteome</keyword>
<evidence type="ECO:0000313" key="2">
    <source>
        <dbReference type="Proteomes" id="UP000186309"/>
    </source>
</evidence>
<proteinExistence type="predicted"/>
<organism evidence="1 2">
    <name type="scientific">Paludisphaera borealis</name>
    <dbReference type="NCBI Taxonomy" id="1387353"/>
    <lineage>
        <taxon>Bacteria</taxon>
        <taxon>Pseudomonadati</taxon>
        <taxon>Planctomycetota</taxon>
        <taxon>Planctomycetia</taxon>
        <taxon>Isosphaerales</taxon>
        <taxon>Isosphaeraceae</taxon>
        <taxon>Paludisphaera</taxon>
    </lineage>
</organism>
<accession>A0A1U7CMD4</accession>
<dbReference type="EMBL" id="CP019082">
    <property type="protein sequence ID" value="APW60081.1"/>
    <property type="molecule type" value="Genomic_DNA"/>
</dbReference>
<gene>
    <name evidence="1" type="ORF">BSF38_01544</name>
</gene>
<dbReference type="Proteomes" id="UP000186309">
    <property type="component" value="Chromosome"/>
</dbReference>
<reference evidence="2" key="1">
    <citation type="submission" date="2016-12" db="EMBL/GenBank/DDBJ databases">
        <title>Comparative genomics of four Isosphaeraceae planctomycetes: a common pool of plasmids and glycoside hydrolase genes.</title>
        <authorList>
            <person name="Ivanova A."/>
        </authorList>
    </citation>
    <scope>NUCLEOTIDE SEQUENCE [LARGE SCALE GENOMIC DNA]</scope>
    <source>
        <strain evidence="2">PX4</strain>
    </source>
</reference>